<dbReference type="InterPro" id="IPR029052">
    <property type="entry name" value="Metallo-depent_PP-like"/>
</dbReference>
<keyword evidence="2" id="KW-0378">Hydrolase</keyword>
<dbReference type="InterPro" id="IPR051558">
    <property type="entry name" value="Metallophosphoesterase_PAP"/>
</dbReference>
<evidence type="ECO:0000256" key="1">
    <source>
        <dbReference type="ARBA" id="ARBA00022729"/>
    </source>
</evidence>
<proteinExistence type="predicted"/>
<dbReference type="PANTHER" id="PTHR10161">
    <property type="entry name" value="TARTRATE-RESISTANT ACID PHOSPHATASE TYPE 5"/>
    <property type="match status" value="1"/>
</dbReference>
<reference evidence="4" key="1">
    <citation type="submission" date="2022-11" db="UniProtKB">
        <authorList>
            <consortium name="WormBaseParasite"/>
        </authorList>
    </citation>
    <scope>IDENTIFICATION</scope>
</reference>
<evidence type="ECO:0000313" key="4">
    <source>
        <dbReference type="WBParaSite" id="nRc.2.0.1.t06184-RA"/>
    </source>
</evidence>
<evidence type="ECO:0000313" key="3">
    <source>
        <dbReference type="Proteomes" id="UP000887565"/>
    </source>
</evidence>
<dbReference type="Proteomes" id="UP000887565">
    <property type="component" value="Unplaced"/>
</dbReference>
<dbReference type="AlphaFoldDB" id="A0A915HWB4"/>
<dbReference type="SUPFAM" id="SSF56300">
    <property type="entry name" value="Metallo-dependent phosphatases"/>
    <property type="match status" value="1"/>
</dbReference>
<organism evidence="3 4">
    <name type="scientific">Romanomermis culicivorax</name>
    <name type="common">Nematode worm</name>
    <dbReference type="NCBI Taxonomy" id="13658"/>
    <lineage>
        <taxon>Eukaryota</taxon>
        <taxon>Metazoa</taxon>
        <taxon>Ecdysozoa</taxon>
        <taxon>Nematoda</taxon>
        <taxon>Enoplea</taxon>
        <taxon>Dorylaimia</taxon>
        <taxon>Mermithida</taxon>
        <taxon>Mermithoidea</taxon>
        <taxon>Mermithidae</taxon>
        <taxon>Romanomermis</taxon>
    </lineage>
</organism>
<dbReference type="GO" id="GO:0016787">
    <property type="term" value="F:hydrolase activity"/>
    <property type="evidence" value="ECO:0007669"/>
    <property type="project" value="UniProtKB-KW"/>
</dbReference>
<protein>
    <submittedName>
        <fullName evidence="4">Calcineurin-like phosphoesterase domain-containing protein</fullName>
    </submittedName>
</protein>
<dbReference type="WBParaSite" id="nRc.2.0.1.t06184-RA">
    <property type="protein sequence ID" value="nRc.2.0.1.t06184-RA"/>
    <property type="gene ID" value="nRc.2.0.1.g06184"/>
</dbReference>
<name>A0A915HWB4_ROMCU</name>
<sequence>AEYLFIAGHYPVYSTADHGPTQCLIDKLNPLMQKYNVTAYLSGHDHNLQLRKFCVDYPKK</sequence>
<dbReference type="Gene3D" id="3.60.21.10">
    <property type="match status" value="1"/>
</dbReference>
<accession>A0A915HWB4</accession>
<keyword evidence="3" id="KW-1185">Reference proteome</keyword>
<evidence type="ECO:0000256" key="2">
    <source>
        <dbReference type="ARBA" id="ARBA00022801"/>
    </source>
</evidence>
<keyword evidence="1" id="KW-0732">Signal</keyword>
<dbReference type="PANTHER" id="PTHR10161:SF14">
    <property type="entry name" value="TARTRATE-RESISTANT ACID PHOSPHATASE TYPE 5"/>
    <property type="match status" value="1"/>
</dbReference>